<feature type="signal peptide" evidence="16">
    <location>
        <begin position="1"/>
        <end position="41"/>
    </location>
</feature>
<keyword evidence="7 16" id="KW-0732">Signal</keyword>
<dbReference type="InterPro" id="IPR010105">
    <property type="entry name" value="TonB_sidphr_rcpt"/>
</dbReference>
<dbReference type="Pfam" id="PF07660">
    <property type="entry name" value="STN"/>
    <property type="match status" value="1"/>
</dbReference>
<dbReference type="CDD" id="cd01347">
    <property type="entry name" value="ligand_gated_channel"/>
    <property type="match status" value="1"/>
</dbReference>
<keyword evidence="3 14" id="KW-0813">Transport</keyword>
<dbReference type="Pfam" id="PF00593">
    <property type="entry name" value="TonB_dep_Rec_b-barrel"/>
    <property type="match status" value="1"/>
</dbReference>
<evidence type="ECO:0000256" key="5">
    <source>
        <dbReference type="ARBA" id="ARBA00022496"/>
    </source>
</evidence>
<comment type="subcellular location">
    <subcellularLocation>
        <location evidence="1 14">Cell outer membrane</location>
        <topology evidence="1 14">Multi-pass membrane protein</topology>
    </subcellularLocation>
</comment>
<evidence type="ECO:0000256" key="14">
    <source>
        <dbReference type="PROSITE-ProRule" id="PRU01360"/>
    </source>
</evidence>
<dbReference type="Gene3D" id="3.55.50.30">
    <property type="match status" value="1"/>
</dbReference>
<organism evidence="18 19">
    <name type="scientific">Paracoccus caeni</name>
    <dbReference type="NCBI Taxonomy" id="657651"/>
    <lineage>
        <taxon>Bacteria</taxon>
        <taxon>Pseudomonadati</taxon>
        <taxon>Pseudomonadota</taxon>
        <taxon>Alphaproteobacteria</taxon>
        <taxon>Rhodobacterales</taxon>
        <taxon>Paracoccaceae</taxon>
        <taxon>Paracoccus</taxon>
    </lineage>
</organism>
<dbReference type="GO" id="GO:0015891">
    <property type="term" value="P:siderophore transport"/>
    <property type="evidence" value="ECO:0007669"/>
    <property type="project" value="InterPro"/>
</dbReference>
<dbReference type="GO" id="GO:0009279">
    <property type="term" value="C:cell outer membrane"/>
    <property type="evidence" value="ECO:0007669"/>
    <property type="project" value="UniProtKB-SubCell"/>
</dbReference>
<keyword evidence="9" id="KW-0406">Ion transport</keyword>
<gene>
    <name evidence="18" type="ORF">JJJ17_17260</name>
</gene>
<dbReference type="Pfam" id="PF07715">
    <property type="entry name" value="Plug"/>
    <property type="match status" value="1"/>
</dbReference>
<evidence type="ECO:0000256" key="6">
    <source>
        <dbReference type="ARBA" id="ARBA00022692"/>
    </source>
</evidence>
<feature type="chain" id="PRO_5036990279" evidence="16">
    <location>
        <begin position="42"/>
        <end position="815"/>
    </location>
</feature>
<dbReference type="NCBIfam" id="TIGR01783">
    <property type="entry name" value="TonB-siderophor"/>
    <property type="match status" value="1"/>
</dbReference>
<accession>A0A934W1S9</accession>
<keyword evidence="10 15" id="KW-0798">TonB box</keyword>
<evidence type="ECO:0000256" key="15">
    <source>
        <dbReference type="RuleBase" id="RU003357"/>
    </source>
</evidence>
<dbReference type="PANTHER" id="PTHR32552:SF68">
    <property type="entry name" value="FERRICHROME OUTER MEMBRANE TRANSPORTER_PHAGE RECEPTOR"/>
    <property type="match status" value="1"/>
</dbReference>
<keyword evidence="13 14" id="KW-0998">Cell outer membrane</keyword>
<dbReference type="InterPro" id="IPR036942">
    <property type="entry name" value="Beta-barrel_TonB_sf"/>
</dbReference>
<sequence length="815" mass="88507">MGRENGNRRTRFLKGRALAAALMTTAAATGLAVVTAQQAMAQEQRRDFSIPAGPLGPALARFGQQAMLQVTYSPSVASGKNTAGVSGSMSPEEAISRLLAGSGLAYSFPNAATVAISAATATVGPEGDSTLLQTITLRGTGLLGPTDGYIASGAYTATKTETPLIEVPQVVNVITRDQIEAQGSQSVTQATRYAPGVVPGFGDSDSRNDVLQSRGFFMRQNLNGSRLPYGAYSSAFLKIEPYGLERIDVLKGPSSVMYGQNLPGGLIDLTTKRPTPDPHREIAVETGNHGRLQGMFDFSGPLGGDERFQYRLTGLSRDADGRIDFGYERRDFIAPAFTWQPNETTSLTVFGHYQRDETISDYVALPAAGTLLPNPNGELPVTLYPGEPGHDGYEREQSSIGYDFRHEFANGWRLRQNLQVNSVDVDTKATPTAFLDPTQRYATRVATRGLAAADTVTIDTNIQGEFTTGGVTHNLLLGFDYLRLKDSYRFASNLYPGQFDLFDPVYGVTPPELIDRIDYRMKRSQVGVYVQDQMRWNDWIVTASLRGDRVRADSSEAMQGAQFSYRDTALTGRIGAVYLMENGFAPFFSYSTSFDPVDGVTPQGGPLKPMEGEQIEAGVKYESADGSRMLSLSTYQITQQNITAPNPDPVQGGFLQTGEARVRGFELEGKAELTPQLSLIASYAYTDSKVTKTNGGTEYLAGNELIMVPDHQAALWLDYGFQAGPLQGLNLAGGVRYMGKSFGDAQNTVEVGGQTLLDAAVSYDFGSRNPRYEGLTLRVTGNNLLDKEYVGYCQSLQQCFYGQGRTLAATLKYQW</sequence>
<evidence type="ECO:0000256" key="11">
    <source>
        <dbReference type="ARBA" id="ARBA00023136"/>
    </source>
</evidence>
<dbReference type="InterPro" id="IPR012910">
    <property type="entry name" value="Plug_dom"/>
</dbReference>
<name>A0A934W1S9_9RHOB</name>
<dbReference type="AlphaFoldDB" id="A0A934W1S9"/>
<evidence type="ECO:0000256" key="3">
    <source>
        <dbReference type="ARBA" id="ARBA00022448"/>
    </source>
</evidence>
<proteinExistence type="inferred from homology"/>
<evidence type="ECO:0000256" key="13">
    <source>
        <dbReference type="ARBA" id="ARBA00023237"/>
    </source>
</evidence>
<dbReference type="PANTHER" id="PTHR32552">
    <property type="entry name" value="FERRICHROME IRON RECEPTOR-RELATED"/>
    <property type="match status" value="1"/>
</dbReference>
<dbReference type="RefSeq" id="WP_200688672.1">
    <property type="nucleotide sequence ID" value="NZ_JAEPRQ010000008.1"/>
</dbReference>
<keyword evidence="19" id="KW-1185">Reference proteome</keyword>
<evidence type="ECO:0000256" key="4">
    <source>
        <dbReference type="ARBA" id="ARBA00022452"/>
    </source>
</evidence>
<evidence type="ECO:0000256" key="1">
    <source>
        <dbReference type="ARBA" id="ARBA00004571"/>
    </source>
</evidence>
<dbReference type="Proteomes" id="UP000640485">
    <property type="component" value="Unassembled WGS sequence"/>
</dbReference>
<evidence type="ECO:0000256" key="10">
    <source>
        <dbReference type="ARBA" id="ARBA00023077"/>
    </source>
</evidence>
<evidence type="ECO:0000256" key="12">
    <source>
        <dbReference type="ARBA" id="ARBA00023170"/>
    </source>
</evidence>
<dbReference type="EMBL" id="JAEPRQ010000008">
    <property type="protein sequence ID" value="MBK4217683.1"/>
    <property type="molecule type" value="Genomic_DNA"/>
</dbReference>
<keyword evidence="12 18" id="KW-0675">Receptor</keyword>
<reference evidence="18" key="1">
    <citation type="submission" date="2021-01" db="EMBL/GenBank/DDBJ databases">
        <title>Paracoccus amoyensis sp. nov., isolated from the surface seawater along the coast of Xiamen Island, China.</title>
        <authorList>
            <person name="Lyu L."/>
        </authorList>
    </citation>
    <scope>NUCLEOTIDE SEQUENCE</scope>
    <source>
        <strain evidence="18">MJ17</strain>
    </source>
</reference>
<evidence type="ECO:0000259" key="17">
    <source>
        <dbReference type="SMART" id="SM00965"/>
    </source>
</evidence>
<dbReference type="SMART" id="SM00965">
    <property type="entry name" value="STN"/>
    <property type="match status" value="1"/>
</dbReference>
<evidence type="ECO:0000256" key="2">
    <source>
        <dbReference type="ARBA" id="ARBA00009810"/>
    </source>
</evidence>
<evidence type="ECO:0000256" key="16">
    <source>
        <dbReference type="SAM" id="SignalP"/>
    </source>
</evidence>
<comment type="caution">
    <text evidence="18">The sequence shown here is derived from an EMBL/GenBank/DDBJ whole genome shotgun (WGS) entry which is preliminary data.</text>
</comment>
<evidence type="ECO:0000256" key="8">
    <source>
        <dbReference type="ARBA" id="ARBA00023004"/>
    </source>
</evidence>
<keyword evidence="4 14" id="KW-1134">Transmembrane beta strand</keyword>
<keyword evidence="5" id="KW-0410">Iron transport</keyword>
<evidence type="ECO:0000313" key="18">
    <source>
        <dbReference type="EMBL" id="MBK4217683.1"/>
    </source>
</evidence>
<dbReference type="InterPro" id="IPR000531">
    <property type="entry name" value="Beta-barrel_TonB"/>
</dbReference>
<dbReference type="Gene3D" id="2.40.170.20">
    <property type="entry name" value="TonB-dependent receptor, beta-barrel domain"/>
    <property type="match status" value="1"/>
</dbReference>
<evidence type="ECO:0000256" key="7">
    <source>
        <dbReference type="ARBA" id="ARBA00022729"/>
    </source>
</evidence>
<dbReference type="GO" id="GO:0015344">
    <property type="term" value="F:siderophore uptake transmembrane transporter activity"/>
    <property type="evidence" value="ECO:0007669"/>
    <property type="project" value="TreeGrafter"/>
</dbReference>
<comment type="similarity">
    <text evidence="2 14 15">Belongs to the TonB-dependent receptor family.</text>
</comment>
<evidence type="ECO:0000313" key="19">
    <source>
        <dbReference type="Proteomes" id="UP000640485"/>
    </source>
</evidence>
<feature type="domain" description="Secretin/TonB short N-terminal" evidence="17">
    <location>
        <begin position="68"/>
        <end position="119"/>
    </location>
</feature>
<evidence type="ECO:0000256" key="9">
    <source>
        <dbReference type="ARBA" id="ARBA00023065"/>
    </source>
</evidence>
<dbReference type="SUPFAM" id="SSF56935">
    <property type="entry name" value="Porins"/>
    <property type="match status" value="1"/>
</dbReference>
<dbReference type="InterPro" id="IPR011662">
    <property type="entry name" value="Secretin/TonB_short_N"/>
</dbReference>
<protein>
    <submittedName>
        <fullName evidence="18">TonB-dependent siderophore receptor</fullName>
    </submittedName>
</protein>
<dbReference type="GO" id="GO:0038023">
    <property type="term" value="F:signaling receptor activity"/>
    <property type="evidence" value="ECO:0007669"/>
    <property type="project" value="InterPro"/>
</dbReference>
<keyword evidence="11 14" id="KW-0472">Membrane</keyword>
<dbReference type="InterPro" id="IPR037066">
    <property type="entry name" value="Plug_dom_sf"/>
</dbReference>
<keyword evidence="6 14" id="KW-0812">Transmembrane</keyword>
<dbReference type="PROSITE" id="PS52016">
    <property type="entry name" value="TONB_DEPENDENT_REC_3"/>
    <property type="match status" value="1"/>
</dbReference>
<dbReference type="InterPro" id="IPR039426">
    <property type="entry name" value="TonB-dep_rcpt-like"/>
</dbReference>
<dbReference type="FunFam" id="2.40.170.20:FF:000005">
    <property type="entry name" value="TonB-dependent siderophore receptor"/>
    <property type="match status" value="1"/>
</dbReference>
<keyword evidence="8" id="KW-0408">Iron</keyword>
<dbReference type="Gene3D" id="2.170.130.10">
    <property type="entry name" value="TonB-dependent receptor, plug domain"/>
    <property type="match status" value="1"/>
</dbReference>